<feature type="binding site" evidence="9">
    <location>
        <begin position="249"/>
        <end position="253"/>
    </location>
    <ligand>
        <name>GTP</name>
        <dbReference type="ChEBI" id="CHEBI:37565"/>
    </ligand>
</feature>
<dbReference type="FunFam" id="2.40.30.10:FF:000015">
    <property type="entry name" value="Translation factor GUF1, mitochondrial"/>
    <property type="match status" value="1"/>
</dbReference>
<accession>A0A8H3DE13</accession>
<evidence type="ECO:0000256" key="10">
    <source>
        <dbReference type="SAM" id="MobiDB-lite"/>
    </source>
</evidence>
<evidence type="ECO:0000256" key="1">
    <source>
        <dbReference type="ARBA" id="ARBA00005454"/>
    </source>
</evidence>
<evidence type="ECO:0000313" key="13">
    <source>
        <dbReference type="Proteomes" id="UP000663853"/>
    </source>
</evidence>
<reference evidence="12" key="1">
    <citation type="submission" date="2021-01" db="EMBL/GenBank/DDBJ databases">
        <authorList>
            <person name="Kaushik A."/>
        </authorList>
    </citation>
    <scope>NUCLEOTIDE SEQUENCE</scope>
    <source>
        <strain evidence="12">AG6-10EEA</strain>
    </source>
</reference>
<proteinExistence type="inferred from homology"/>
<comment type="catalytic activity">
    <reaction evidence="9">
        <text>GTP + H2O = GDP + phosphate + H(+)</text>
        <dbReference type="Rhea" id="RHEA:19669"/>
        <dbReference type="ChEBI" id="CHEBI:15377"/>
        <dbReference type="ChEBI" id="CHEBI:15378"/>
        <dbReference type="ChEBI" id="CHEBI:37565"/>
        <dbReference type="ChEBI" id="CHEBI:43474"/>
        <dbReference type="ChEBI" id="CHEBI:58189"/>
        <dbReference type="EC" id="3.6.5.n1"/>
    </reaction>
</comment>
<dbReference type="Proteomes" id="UP000663853">
    <property type="component" value="Unassembled WGS sequence"/>
</dbReference>
<dbReference type="Gene3D" id="3.30.70.240">
    <property type="match status" value="1"/>
</dbReference>
<comment type="function">
    <text evidence="9">Promotes mitochondrial protein synthesis. May act as a fidelity factor of the translation reaction, by catalyzing a one-codon backward translocation of tRNAs on improperly translocated ribosomes. Binds to mitochondrial ribosomes in a GTP-dependent manner.</text>
</comment>
<keyword evidence="3 9" id="KW-0999">Mitochondrion inner membrane</keyword>
<dbReference type="GO" id="GO:0005759">
    <property type="term" value="C:mitochondrial matrix"/>
    <property type="evidence" value="ECO:0007669"/>
    <property type="project" value="UniProtKB-UniRule"/>
</dbReference>
<dbReference type="CDD" id="cd03699">
    <property type="entry name" value="EF4_II"/>
    <property type="match status" value="1"/>
</dbReference>
<dbReference type="FunFam" id="3.30.70.240:FF:000007">
    <property type="entry name" value="Translation factor GUF1, mitochondrial"/>
    <property type="match status" value="1"/>
</dbReference>
<dbReference type="InterPro" id="IPR005225">
    <property type="entry name" value="Small_GTP-bd"/>
</dbReference>
<feature type="domain" description="Tr-type G" evidence="11">
    <location>
        <begin position="170"/>
        <end position="356"/>
    </location>
</feature>
<dbReference type="NCBIfam" id="TIGR01393">
    <property type="entry name" value="lepA"/>
    <property type="match status" value="1"/>
</dbReference>
<dbReference type="InterPro" id="IPR027417">
    <property type="entry name" value="P-loop_NTPase"/>
</dbReference>
<dbReference type="FunFam" id="3.30.70.870:FF:000004">
    <property type="entry name" value="Translation factor GUF1, mitochondrial"/>
    <property type="match status" value="1"/>
</dbReference>
<dbReference type="InterPro" id="IPR009000">
    <property type="entry name" value="Transl_B-barrel_sf"/>
</dbReference>
<evidence type="ECO:0000259" key="11">
    <source>
        <dbReference type="PROSITE" id="PS51722"/>
    </source>
</evidence>
<dbReference type="SUPFAM" id="SSF52540">
    <property type="entry name" value="P-loop containing nucleoside triphosphate hydrolases"/>
    <property type="match status" value="1"/>
</dbReference>
<dbReference type="GO" id="GO:0045727">
    <property type="term" value="P:positive regulation of translation"/>
    <property type="evidence" value="ECO:0007669"/>
    <property type="project" value="UniProtKB-UniRule"/>
</dbReference>
<feature type="compositionally biased region" description="Polar residues" evidence="10">
    <location>
        <begin position="72"/>
        <end position="93"/>
    </location>
</feature>
<dbReference type="InterPro" id="IPR038363">
    <property type="entry name" value="LepA_C_sf"/>
</dbReference>
<sequence length="785" mass="86402">MPVEIPLPRLFREDSEEPIDMIPIEDKDDFMVKSSPQGISIVESTPSSPFRVSSPAGNSKNYQSGVAPRRVSASQPVQSSRNTGRAASRGSNSLYCNGILQRPRNETRLALRRASSVIQMSSSTDSLFSIKVAQKVTSRKVSVKRKHEGSEDEPRVRKKLPLRKSEELTEGYRNFGIIAHIDHGKSTLADRLLELTGTIAKSGVVNKQVLDKLKVERERGITGRSLVKAQTASMLYTHDDKQYLLNLIDTPGHVDFSWEVSRSMAACQGALLLVDATQGIQAQSISVYHVARDRGVRIIPVLNKIDLPAASPERIAAQMQHTFNISPSDILRVSAKTGHGVPELLQAIVDRVPPPAAGQDADAVTRATMRALLFDSQYDRYRGVVSLVSLQSGQLRKGDKIASCHTRKKYDIVDIGIMHPEEESTGMLQAGQVGYITCNMKESSEAHIGDTLHHAGERVDPLPGFRPAKAMVFAGVYPIDSSEFPKLEESVKRLLLTDRSVTANRESSASLGQGIRLGALGSLHMDVIRQRLEDEYGAQVIVTAPTVPYRLVLRNGQEKEVSNPVDFPEPGEVGTSSGSTVREILEPIVHATVIVPEEYIGNMLDLCSAHRATDLQHTYLSDSDSRIIIRATLPLSEMVTDFHDRVKHRSSGFASFDYEAAGYARADVVKVGFALNGKPVDALALIVSKDKAARLGRAWVKKLKEVVPRQLFEIAIQATIGSKVIARETLSAQRKDVTAGLYGGHYERKMKVLNKQKEGKKKMKRIGNVELPQEAFYDVLSTKIE</sequence>
<dbReference type="InterPro" id="IPR035654">
    <property type="entry name" value="LepA_IV"/>
</dbReference>
<dbReference type="CDD" id="cd01890">
    <property type="entry name" value="LepA"/>
    <property type="match status" value="1"/>
</dbReference>
<dbReference type="InterPro" id="IPR000795">
    <property type="entry name" value="T_Tr_GTP-bd_dom"/>
</dbReference>
<dbReference type="InterPro" id="IPR006297">
    <property type="entry name" value="EF-4"/>
</dbReference>
<dbReference type="InterPro" id="IPR035647">
    <property type="entry name" value="EFG_III/V"/>
</dbReference>
<dbReference type="AlphaFoldDB" id="A0A8H3DE13"/>
<gene>
    <name evidence="12" type="ORF">RDB_LOCUS138934</name>
</gene>
<protein>
    <recommendedName>
        <fullName evidence="11">Tr-type G domain-containing protein</fullName>
    </recommendedName>
</protein>
<dbReference type="PRINTS" id="PR00315">
    <property type="entry name" value="ELONGATNFCT"/>
</dbReference>
<dbReference type="Gene3D" id="2.40.30.10">
    <property type="entry name" value="Translation factors"/>
    <property type="match status" value="1"/>
</dbReference>
<dbReference type="Pfam" id="PF00679">
    <property type="entry name" value="EFG_C"/>
    <property type="match status" value="1"/>
</dbReference>
<dbReference type="GO" id="GO:0006412">
    <property type="term" value="P:translation"/>
    <property type="evidence" value="ECO:0007669"/>
    <property type="project" value="UniProtKB-KW"/>
</dbReference>
<feature type="region of interest" description="Disordered" evidence="10">
    <location>
        <begin position="35"/>
        <end position="93"/>
    </location>
</feature>
<dbReference type="Pfam" id="PF00009">
    <property type="entry name" value="GTP_EFTU"/>
    <property type="match status" value="1"/>
</dbReference>
<dbReference type="PANTHER" id="PTHR43512:SF7">
    <property type="entry name" value="TRANSLATION FACTOR GUF1, MITOCHONDRIAL"/>
    <property type="match status" value="1"/>
</dbReference>
<dbReference type="Gene3D" id="3.30.70.870">
    <property type="entry name" value="Elongation Factor G (Translational Gtpase), domain 3"/>
    <property type="match status" value="1"/>
</dbReference>
<dbReference type="NCBIfam" id="TIGR00231">
    <property type="entry name" value="small_GTP"/>
    <property type="match status" value="1"/>
</dbReference>
<dbReference type="PANTHER" id="PTHR43512">
    <property type="entry name" value="TRANSLATION FACTOR GUF1-RELATED"/>
    <property type="match status" value="1"/>
</dbReference>
<dbReference type="FunFam" id="3.40.50.300:FF:000078">
    <property type="entry name" value="Elongation factor 4"/>
    <property type="match status" value="1"/>
</dbReference>
<dbReference type="CDD" id="cd03709">
    <property type="entry name" value="lepA_C"/>
    <property type="match status" value="1"/>
</dbReference>
<keyword evidence="6 9" id="KW-0496">Mitochondrion</keyword>
<feature type="binding site" evidence="9">
    <location>
        <begin position="179"/>
        <end position="186"/>
    </location>
    <ligand>
        <name>GTP</name>
        <dbReference type="ChEBI" id="CHEBI:37565"/>
    </ligand>
</feature>
<evidence type="ECO:0000256" key="4">
    <source>
        <dbReference type="ARBA" id="ARBA00022801"/>
    </source>
</evidence>
<dbReference type="FunFam" id="3.30.70.2570:FF:000001">
    <property type="entry name" value="Translation factor GUF1, mitochondrial"/>
    <property type="match status" value="1"/>
</dbReference>
<evidence type="ECO:0000256" key="5">
    <source>
        <dbReference type="ARBA" id="ARBA00022917"/>
    </source>
</evidence>
<dbReference type="SUPFAM" id="SSF54980">
    <property type="entry name" value="EF-G C-terminal domain-like"/>
    <property type="match status" value="2"/>
</dbReference>
<name>A0A8H3DE13_9AGAM</name>
<keyword evidence="8 9" id="KW-0472">Membrane</keyword>
<keyword evidence="4 9" id="KW-0378">Hydrolase</keyword>
<dbReference type="Gene3D" id="3.30.70.2570">
    <property type="entry name" value="Elongation factor 4, C-terminal domain"/>
    <property type="match status" value="1"/>
</dbReference>
<dbReference type="InterPro" id="IPR000640">
    <property type="entry name" value="EFG_V-like"/>
</dbReference>
<dbReference type="EMBL" id="CAJMXA010003816">
    <property type="protein sequence ID" value="CAE6516952.1"/>
    <property type="molecule type" value="Genomic_DNA"/>
</dbReference>
<dbReference type="Pfam" id="PF06421">
    <property type="entry name" value="LepA_C"/>
    <property type="match status" value="1"/>
</dbReference>
<evidence type="ECO:0000256" key="3">
    <source>
        <dbReference type="ARBA" id="ARBA00022792"/>
    </source>
</evidence>
<evidence type="ECO:0000256" key="8">
    <source>
        <dbReference type="ARBA" id="ARBA00023136"/>
    </source>
</evidence>
<evidence type="ECO:0000256" key="6">
    <source>
        <dbReference type="ARBA" id="ARBA00023128"/>
    </source>
</evidence>
<dbReference type="Gene3D" id="3.40.50.300">
    <property type="entry name" value="P-loop containing nucleotide triphosphate hydrolases"/>
    <property type="match status" value="1"/>
</dbReference>
<dbReference type="InterPro" id="IPR004161">
    <property type="entry name" value="EFTu-like_2"/>
</dbReference>
<dbReference type="SMART" id="SM00838">
    <property type="entry name" value="EFG_C"/>
    <property type="match status" value="1"/>
</dbReference>
<organism evidence="12 13">
    <name type="scientific">Rhizoctonia solani</name>
    <dbReference type="NCBI Taxonomy" id="456999"/>
    <lineage>
        <taxon>Eukaryota</taxon>
        <taxon>Fungi</taxon>
        <taxon>Dikarya</taxon>
        <taxon>Basidiomycota</taxon>
        <taxon>Agaricomycotina</taxon>
        <taxon>Agaricomycetes</taxon>
        <taxon>Cantharellales</taxon>
        <taxon>Ceratobasidiaceae</taxon>
        <taxon>Rhizoctonia</taxon>
    </lineage>
</organism>
<keyword evidence="5 9" id="KW-0648">Protein biosynthesis</keyword>
<feature type="binding site" evidence="9">
    <location>
        <begin position="303"/>
        <end position="306"/>
    </location>
    <ligand>
        <name>GTP</name>
        <dbReference type="ChEBI" id="CHEBI:37565"/>
    </ligand>
</feature>
<evidence type="ECO:0000256" key="9">
    <source>
        <dbReference type="HAMAP-Rule" id="MF_03137"/>
    </source>
</evidence>
<feature type="compositionally biased region" description="Polar residues" evidence="10">
    <location>
        <begin position="35"/>
        <end position="64"/>
    </location>
</feature>
<keyword evidence="2 9" id="KW-0547">Nucleotide-binding</keyword>
<dbReference type="Pfam" id="PF03144">
    <property type="entry name" value="GTP_EFTU_D2"/>
    <property type="match status" value="1"/>
</dbReference>
<dbReference type="GO" id="GO:0097177">
    <property type="term" value="F:mitochondrial ribosome binding"/>
    <property type="evidence" value="ECO:0007669"/>
    <property type="project" value="TreeGrafter"/>
</dbReference>
<dbReference type="SUPFAM" id="SSF50447">
    <property type="entry name" value="Translation proteins"/>
    <property type="match status" value="1"/>
</dbReference>
<dbReference type="HAMAP" id="MF_00071">
    <property type="entry name" value="LepA"/>
    <property type="match status" value="1"/>
</dbReference>
<evidence type="ECO:0000313" key="12">
    <source>
        <dbReference type="EMBL" id="CAE6516952.1"/>
    </source>
</evidence>
<dbReference type="GO" id="GO:0005525">
    <property type="term" value="F:GTP binding"/>
    <property type="evidence" value="ECO:0007669"/>
    <property type="project" value="UniProtKB-UniRule"/>
</dbReference>
<comment type="similarity">
    <text evidence="9">Belongs to the GTP-binding elongation factor family. LepA subfamily.</text>
</comment>
<comment type="subcellular location">
    <subcellularLocation>
        <location evidence="9">Mitochondrion inner membrane</location>
        <topology evidence="9">Peripheral membrane protein</topology>
        <orientation evidence="9">Matrix side</orientation>
    </subcellularLocation>
</comment>
<dbReference type="PROSITE" id="PS51722">
    <property type="entry name" value="G_TR_2"/>
    <property type="match status" value="1"/>
</dbReference>
<evidence type="ECO:0000256" key="2">
    <source>
        <dbReference type="ARBA" id="ARBA00022741"/>
    </source>
</evidence>
<evidence type="ECO:0000256" key="7">
    <source>
        <dbReference type="ARBA" id="ARBA00023134"/>
    </source>
</evidence>
<comment type="caution">
    <text evidence="12">The sequence shown here is derived from an EMBL/GenBank/DDBJ whole genome shotgun (WGS) entry which is preliminary data.</text>
</comment>
<dbReference type="GO" id="GO:0003924">
    <property type="term" value="F:GTPase activity"/>
    <property type="evidence" value="ECO:0007669"/>
    <property type="project" value="UniProtKB-UniRule"/>
</dbReference>
<dbReference type="InterPro" id="IPR013842">
    <property type="entry name" value="LepA_CTD"/>
</dbReference>
<dbReference type="GO" id="GO:0005743">
    <property type="term" value="C:mitochondrial inner membrane"/>
    <property type="evidence" value="ECO:0007669"/>
    <property type="project" value="UniProtKB-SubCell"/>
</dbReference>
<keyword evidence="7 9" id="KW-0342">GTP-binding</keyword>
<comment type="similarity">
    <text evidence="1">Belongs to the TRAFAC class translation factor GTPase superfamily. Classic translation factor GTPase family. LepA subfamily.</text>
</comment>